<evidence type="ECO:0000256" key="4">
    <source>
        <dbReference type="SAM" id="MobiDB-lite"/>
    </source>
</evidence>
<accession>A0A0J7ZCY0</accession>
<dbReference type="RefSeq" id="WP_048582675.1">
    <property type="nucleotide sequence ID" value="NZ_LFNT01000022.1"/>
</dbReference>
<sequence length="274" mass="29253">MEHTQTPDGSTAPGDDGPTSVGGNRLVGSDRVLAVLKELARYPDGVGLEELTRVVASPKPTVHRALGALRRAGLADQDARGHYVLGNEFLRMAFAHHEARPEQVRLRPVLEALARRFGETAHYAVLDGREVVYRAKVDPPTGAVRLTSTIGGRNPAHTTAVGKLLLARRLATVEEVEAWIGGSPLERRTARSLCTAAALHHDLSVTRERGYGIDDQENEAGVNCLALPVYPTSPTVPAGAVSVSALAYRTPPAVLVDALDEMRALLGRLGVPHS</sequence>
<dbReference type="SUPFAM" id="SSF55781">
    <property type="entry name" value="GAF domain-like"/>
    <property type="match status" value="1"/>
</dbReference>
<evidence type="ECO:0000259" key="6">
    <source>
        <dbReference type="PROSITE" id="PS51078"/>
    </source>
</evidence>
<dbReference type="EMBL" id="LFNT01000022">
    <property type="protein sequence ID" value="KMS73073.1"/>
    <property type="molecule type" value="Genomic_DNA"/>
</dbReference>
<dbReference type="Gene3D" id="1.10.10.10">
    <property type="entry name" value="Winged helix-like DNA-binding domain superfamily/Winged helix DNA-binding domain"/>
    <property type="match status" value="1"/>
</dbReference>
<gene>
    <name evidence="7" type="ORF">ACM01_20090</name>
</gene>
<keyword evidence="2" id="KW-0238">DNA-binding</keyword>
<dbReference type="InterPro" id="IPR014757">
    <property type="entry name" value="Tscrpt_reg_IclR_C"/>
</dbReference>
<dbReference type="PROSITE" id="PS51077">
    <property type="entry name" value="HTH_ICLR"/>
    <property type="match status" value="1"/>
</dbReference>
<dbReference type="PANTHER" id="PTHR30136">
    <property type="entry name" value="HELIX-TURN-HELIX TRANSCRIPTIONAL REGULATOR, ICLR FAMILY"/>
    <property type="match status" value="1"/>
</dbReference>
<evidence type="ECO:0000256" key="3">
    <source>
        <dbReference type="ARBA" id="ARBA00023163"/>
    </source>
</evidence>
<feature type="domain" description="IclR-ED" evidence="6">
    <location>
        <begin position="88"/>
        <end position="274"/>
    </location>
</feature>
<organism evidence="7 8">
    <name type="scientific">Streptomyces viridochromogenes</name>
    <dbReference type="NCBI Taxonomy" id="1938"/>
    <lineage>
        <taxon>Bacteria</taxon>
        <taxon>Bacillati</taxon>
        <taxon>Actinomycetota</taxon>
        <taxon>Actinomycetes</taxon>
        <taxon>Kitasatosporales</taxon>
        <taxon>Streptomycetaceae</taxon>
        <taxon>Streptomyces</taxon>
    </lineage>
</organism>
<dbReference type="Pfam" id="PF01614">
    <property type="entry name" value="IclR_C"/>
    <property type="match status" value="1"/>
</dbReference>
<dbReference type="GO" id="GO:0003677">
    <property type="term" value="F:DNA binding"/>
    <property type="evidence" value="ECO:0007669"/>
    <property type="project" value="UniProtKB-KW"/>
</dbReference>
<dbReference type="InterPro" id="IPR036390">
    <property type="entry name" value="WH_DNA-bd_sf"/>
</dbReference>
<dbReference type="Pfam" id="PF09339">
    <property type="entry name" value="HTH_IclR"/>
    <property type="match status" value="1"/>
</dbReference>
<dbReference type="Gene3D" id="3.30.450.40">
    <property type="match status" value="1"/>
</dbReference>
<dbReference type="SUPFAM" id="SSF46785">
    <property type="entry name" value="Winged helix' DNA-binding domain"/>
    <property type="match status" value="1"/>
</dbReference>
<feature type="domain" description="HTH iclR-type" evidence="5">
    <location>
        <begin position="26"/>
        <end position="87"/>
    </location>
</feature>
<dbReference type="PROSITE" id="PS51078">
    <property type="entry name" value="ICLR_ED"/>
    <property type="match status" value="1"/>
</dbReference>
<evidence type="ECO:0000259" key="5">
    <source>
        <dbReference type="PROSITE" id="PS51077"/>
    </source>
</evidence>
<name>A0A0J7ZCY0_STRVR</name>
<feature type="region of interest" description="Disordered" evidence="4">
    <location>
        <begin position="1"/>
        <end position="25"/>
    </location>
</feature>
<dbReference type="GO" id="GO:0045892">
    <property type="term" value="P:negative regulation of DNA-templated transcription"/>
    <property type="evidence" value="ECO:0007669"/>
    <property type="project" value="TreeGrafter"/>
</dbReference>
<proteinExistence type="predicted"/>
<keyword evidence="1" id="KW-0805">Transcription regulation</keyword>
<dbReference type="PATRIC" id="fig|1938.3.peg.2906"/>
<comment type="caution">
    <text evidence="7">The sequence shown here is derived from an EMBL/GenBank/DDBJ whole genome shotgun (WGS) entry which is preliminary data.</text>
</comment>
<dbReference type="OrthoDB" id="8479143at2"/>
<keyword evidence="3" id="KW-0804">Transcription</keyword>
<evidence type="ECO:0000313" key="7">
    <source>
        <dbReference type="EMBL" id="KMS73073.1"/>
    </source>
</evidence>
<protein>
    <submittedName>
        <fullName evidence="7">IclR family transcriptional regulator</fullName>
    </submittedName>
</protein>
<dbReference type="InterPro" id="IPR029016">
    <property type="entry name" value="GAF-like_dom_sf"/>
</dbReference>
<dbReference type="InterPro" id="IPR050707">
    <property type="entry name" value="HTH_MetabolicPath_Reg"/>
</dbReference>
<evidence type="ECO:0000256" key="2">
    <source>
        <dbReference type="ARBA" id="ARBA00023125"/>
    </source>
</evidence>
<dbReference type="GO" id="GO:0003700">
    <property type="term" value="F:DNA-binding transcription factor activity"/>
    <property type="evidence" value="ECO:0007669"/>
    <property type="project" value="TreeGrafter"/>
</dbReference>
<dbReference type="SMART" id="SM00346">
    <property type="entry name" value="HTH_ICLR"/>
    <property type="match status" value="1"/>
</dbReference>
<evidence type="ECO:0000256" key="1">
    <source>
        <dbReference type="ARBA" id="ARBA00023015"/>
    </source>
</evidence>
<dbReference type="Proteomes" id="UP000037432">
    <property type="component" value="Unassembled WGS sequence"/>
</dbReference>
<dbReference type="InterPro" id="IPR036388">
    <property type="entry name" value="WH-like_DNA-bd_sf"/>
</dbReference>
<evidence type="ECO:0000313" key="8">
    <source>
        <dbReference type="Proteomes" id="UP000037432"/>
    </source>
</evidence>
<reference evidence="7 8" key="1">
    <citation type="submission" date="2015-06" db="EMBL/GenBank/DDBJ databases">
        <authorList>
            <person name="Ju K.-S."/>
            <person name="Doroghazi J.R."/>
            <person name="Metcalf W.W."/>
        </authorList>
    </citation>
    <scope>NUCLEOTIDE SEQUENCE [LARGE SCALE GENOMIC DNA]</scope>
    <source>
        <strain evidence="7 8">NRRL 3414</strain>
    </source>
</reference>
<dbReference type="PANTHER" id="PTHR30136:SF24">
    <property type="entry name" value="HTH-TYPE TRANSCRIPTIONAL REPRESSOR ALLR"/>
    <property type="match status" value="1"/>
</dbReference>
<dbReference type="InterPro" id="IPR005471">
    <property type="entry name" value="Tscrpt_reg_IclR_N"/>
</dbReference>
<dbReference type="AlphaFoldDB" id="A0A0J7ZCY0"/>